<organism evidence="2 3">
    <name type="scientific">Ficus carica</name>
    <name type="common">Common fig</name>
    <dbReference type="NCBI Taxonomy" id="3494"/>
    <lineage>
        <taxon>Eukaryota</taxon>
        <taxon>Viridiplantae</taxon>
        <taxon>Streptophyta</taxon>
        <taxon>Embryophyta</taxon>
        <taxon>Tracheophyta</taxon>
        <taxon>Spermatophyta</taxon>
        <taxon>Magnoliopsida</taxon>
        <taxon>eudicotyledons</taxon>
        <taxon>Gunneridae</taxon>
        <taxon>Pentapetalae</taxon>
        <taxon>rosids</taxon>
        <taxon>fabids</taxon>
        <taxon>Rosales</taxon>
        <taxon>Moraceae</taxon>
        <taxon>Ficeae</taxon>
        <taxon>Ficus</taxon>
    </lineage>
</organism>
<feature type="compositionally biased region" description="Polar residues" evidence="1">
    <location>
        <begin position="13"/>
        <end position="22"/>
    </location>
</feature>
<evidence type="ECO:0000256" key="1">
    <source>
        <dbReference type="SAM" id="MobiDB-lite"/>
    </source>
</evidence>
<keyword evidence="3" id="KW-1185">Reference proteome</keyword>
<reference evidence="2" key="1">
    <citation type="submission" date="2023-07" db="EMBL/GenBank/DDBJ databases">
        <title>draft genome sequence of fig (Ficus carica).</title>
        <authorList>
            <person name="Takahashi T."/>
            <person name="Nishimura K."/>
        </authorList>
    </citation>
    <scope>NUCLEOTIDE SEQUENCE</scope>
</reference>
<name>A0AA88D2G1_FICCA</name>
<evidence type="ECO:0000313" key="3">
    <source>
        <dbReference type="Proteomes" id="UP001187192"/>
    </source>
</evidence>
<comment type="caution">
    <text evidence="2">The sequence shown here is derived from an EMBL/GenBank/DDBJ whole genome shotgun (WGS) entry which is preliminary data.</text>
</comment>
<dbReference type="AlphaFoldDB" id="A0AA88D2G1"/>
<dbReference type="EMBL" id="BTGU01000013">
    <property type="protein sequence ID" value="GMN41725.1"/>
    <property type="molecule type" value="Genomic_DNA"/>
</dbReference>
<evidence type="ECO:0000313" key="2">
    <source>
        <dbReference type="EMBL" id="GMN41725.1"/>
    </source>
</evidence>
<sequence>MRGEAVVEERSSARNFSENSHMGSDIPDCTWHLHCDAPEWELDFNSRSGLL</sequence>
<accession>A0AA88D2G1</accession>
<feature type="compositionally biased region" description="Basic and acidic residues" evidence="1">
    <location>
        <begin position="1"/>
        <end position="12"/>
    </location>
</feature>
<protein>
    <submittedName>
        <fullName evidence="2">Uncharacterized protein</fullName>
    </submittedName>
</protein>
<feature type="region of interest" description="Disordered" evidence="1">
    <location>
        <begin position="1"/>
        <end position="23"/>
    </location>
</feature>
<dbReference type="Proteomes" id="UP001187192">
    <property type="component" value="Unassembled WGS sequence"/>
</dbReference>
<proteinExistence type="predicted"/>
<gene>
    <name evidence="2" type="ORF">TIFTF001_010953</name>
</gene>